<keyword evidence="2" id="KW-0547">Nucleotide-binding</keyword>
<feature type="domain" description="ABC transporter" evidence="5">
    <location>
        <begin position="270"/>
        <end position="467"/>
    </location>
</feature>
<dbReference type="PROSITE" id="PS00211">
    <property type="entry name" value="ABC_TRANSPORTER_1"/>
    <property type="match status" value="1"/>
</dbReference>
<dbReference type="GO" id="GO:0016887">
    <property type="term" value="F:ATP hydrolysis activity"/>
    <property type="evidence" value="ECO:0007669"/>
    <property type="project" value="InterPro"/>
</dbReference>
<dbReference type="Pfam" id="PF00005">
    <property type="entry name" value="ABC_tran"/>
    <property type="match status" value="2"/>
</dbReference>
<keyword evidence="4" id="KW-0175">Coiled coil</keyword>
<evidence type="ECO:0000256" key="4">
    <source>
        <dbReference type="SAM" id="Coils"/>
    </source>
</evidence>
<feature type="coiled-coil region" evidence="4">
    <location>
        <begin position="168"/>
        <end position="202"/>
    </location>
</feature>
<dbReference type="Gene3D" id="3.40.50.300">
    <property type="entry name" value="P-loop containing nucleotide triphosphate hydrolases"/>
    <property type="match status" value="3"/>
</dbReference>
<dbReference type="InterPro" id="IPR027417">
    <property type="entry name" value="P-loop_NTPase"/>
</dbReference>
<evidence type="ECO:0000313" key="7">
    <source>
        <dbReference type="Proteomes" id="UP000245872"/>
    </source>
</evidence>
<dbReference type="GO" id="GO:0005524">
    <property type="term" value="F:ATP binding"/>
    <property type="evidence" value="ECO:0007669"/>
    <property type="project" value="UniProtKB-KW"/>
</dbReference>
<name>A0A2Z3LGP3_9BACT</name>
<evidence type="ECO:0000256" key="2">
    <source>
        <dbReference type="ARBA" id="ARBA00022741"/>
    </source>
</evidence>
<evidence type="ECO:0000256" key="3">
    <source>
        <dbReference type="ARBA" id="ARBA00022840"/>
    </source>
</evidence>
<gene>
    <name evidence="6" type="primary">yheS_1</name>
    <name evidence="6" type="ORF">DK880_00222</name>
</gene>
<dbReference type="InterPro" id="IPR017871">
    <property type="entry name" value="ABC_transporter-like_CS"/>
</dbReference>
<dbReference type="InterPro" id="IPR003593">
    <property type="entry name" value="AAA+_ATPase"/>
</dbReference>
<dbReference type="PROSITE" id="PS50893">
    <property type="entry name" value="ABC_TRANSPORTER_2"/>
    <property type="match status" value="2"/>
</dbReference>
<dbReference type="SUPFAM" id="SSF52540">
    <property type="entry name" value="P-loop containing nucleoside triphosphate hydrolases"/>
    <property type="match status" value="2"/>
</dbReference>
<keyword evidence="3 6" id="KW-0067">ATP-binding</keyword>
<dbReference type="CDD" id="cd03221">
    <property type="entry name" value="ABCF_EF-3"/>
    <property type="match status" value="2"/>
</dbReference>
<proteinExistence type="predicted"/>
<dbReference type="OrthoDB" id="1521973at2"/>
<evidence type="ECO:0000313" key="6">
    <source>
        <dbReference type="EMBL" id="AWN81554.1"/>
    </source>
</evidence>
<sequence>MVYKPIQIKGLTLYFSHKTVVEDFNCQITYGSRIALIGKNGSGKSTLLKVMAGIVEPAGGTLYKDKATVIGYVPQIIEDYANLSGGQRLNTAITEALRLDPNVLLLDEPTNHLDKHQRKSLMCLLQAYSGTLIIASHDTELLRNCMDTLWHMDNGAIHIFSGNYDDYIHKINLKRASIESDLERLSRQRKDMHNKLMQTQERASKRKAYGEKKYAADKLALRAAQGSGQNSCSKKKAKIRENKEALFNQLESLRQPALIKPKFFIANHEVARRSVVQISGGLVGYCLDQPLLSDINLTLSGQDRLALAGDNGSGKSTLIKAILGDKSVHKTGEWYVVKREDIGYLDQHYSTLSPSKSVLETISTLVPDWSHAEVRRHLNDFLFRNNEEVNTCVHTLSGGEKARLTLAQIAANPPKLLLLDEITNNLDLETKGHVVQLLKAYPGAMIVISHDTDFLEKIGITQVVDVASFKL</sequence>
<dbReference type="SMART" id="SM00382">
    <property type="entry name" value="AAA"/>
    <property type="match status" value="2"/>
</dbReference>
<protein>
    <submittedName>
        <fullName evidence="6">Putative ABC transporter ATP-binding protein YheS</fullName>
    </submittedName>
</protein>
<evidence type="ECO:0000256" key="1">
    <source>
        <dbReference type="ARBA" id="ARBA00022737"/>
    </source>
</evidence>
<keyword evidence="7" id="KW-1185">Reference proteome</keyword>
<dbReference type="Proteomes" id="UP000245872">
    <property type="component" value="Chromosome"/>
</dbReference>
<dbReference type="InterPro" id="IPR003439">
    <property type="entry name" value="ABC_transporter-like_ATP-bd"/>
</dbReference>
<dbReference type="Pfam" id="PF13304">
    <property type="entry name" value="AAA_21"/>
    <property type="match status" value="1"/>
</dbReference>
<dbReference type="EMBL" id="CP029619">
    <property type="protein sequence ID" value="AWN81554.1"/>
    <property type="molecule type" value="Genomic_DNA"/>
</dbReference>
<dbReference type="PANTHER" id="PTHR19211:SF6">
    <property type="entry name" value="BLL7188 PROTEIN"/>
    <property type="match status" value="1"/>
</dbReference>
<keyword evidence="1" id="KW-0677">Repeat</keyword>
<dbReference type="InterPro" id="IPR003959">
    <property type="entry name" value="ATPase_AAA_core"/>
</dbReference>
<feature type="domain" description="ABC transporter" evidence="5">
    <location>
        <begin position="6"/>
        <end position="179"/>
    </location>
</feature>
<reference evidence="6 7" key="1">
    <citation type="submission" date="2018-05" db="EMBL/GenBank/DDBJ databases">
        <title>Candidatus Cardinium hertigii Genome Assembly.</title>
        <authorList>
            <person name="Showmaker K.C."/>
            <person name="Walden K.O."/>
            <person name="Fields C.J."/>
            <person name="Lambert K.N."/>
            <person name="Hudson M.E."/>
        </authorList>
    </citation>
    <scope>NUCLEOTIDE SEQUENCE [LARGE SCALE GENOMIC DNA]</scope>
    <source>
        <strain evidence="7">cHgTN10</strain>
    </source>
</reference>
<dbReference type="PANTHER" id="PTHR19211">
    <property type="entry name" value="ATP-BINDING TRANSPORT PROTEIN-RELATED"/>
    <property type="match status" value="1"/>
</dbReference>
<dbReference type="RefSeq" id="WP_109997005.1">
    <property type="nucleotide sequence ID" value="NZ_CP029619.1"/>
</dbReference>
<evidence type="ECO:0000259" key="5">
    <source>
        <dbReference type="PROSITE" id="PS50893"/>
    </source>
</evidence>
<dbReference type="InterPro" id="IPR050611">
    <property type="entry name" value="ABCF"/>
</dbReference>
<accession>A0A2Z3LGP3</accession>
<organism evidence="6 7">
    <name type="scientific">Candidatus Cardinium hertigii</name>
    <dbReference type="NCBI Taxonomy" id="247481"/>
    <lineage>
        <taxon>Bacteria</taxon>
        <taxon>Pseudomonadati</taxon>
        <taxon>Bacteroidota</taxon>
        <taxon>Cytophagia</taxon>
        <taxon>Cytophagales</taxon>
        <taxon>Amoebophilaceae</taxon>
        <taxon>Candidatus Cardinium</taxon>
    </lineage>
</organism>
<dbReference type="AlphaFoldDB" id="A0A2Z3LGP3"/>
<dbReference type="KEGG" id="cher:DK880_00222"/>